<reference evidence="3" key="1">
    <citation type="submission" date="2015-08" db="EMBL/GenBank/DDBJ databases">
        <title>Genome sequencing project for genomic taxonomy and phylogenomics of Bacillus-like bacteria.</title>
        <authorList>
            <person name="Liu B."/>
            <person name="Wang J."/>
            <person name="Zhu Y."/>
            <person name="Liu G."/>
            <person name="Chen Q."/>
            <person name="Chen Z."/>
            <person name="Lan J."/>
            <person name="Che J."/>
            <person name="Ge C."/>
            <person name="Shi H."/>
            <person name="Pan Z."/>
            <person name="Liu X."/>
        </authorList>
    </citation>
    <scope>NUCLEOTIDE SEQUENCE [LARGE SCALE GENOMIC DNA]</scope>
    <source>
        <strain evidence="3">FJAT-22460</strain>
    </source>
</reference>
<dbReference type="Proteomes" id="UP000036932">
    <property type="component" value="Unassembled WGS sequence"/>
</dbReference>
<organism evidence="2 3">
    <name type="scientific">Paenibacillus solani</name>
    <dbReference type="NCBI Taxonomy" id="1705565"/>
    <lineage>
        <taxon>Bacteria</taxon>
        <taxon>Bacillati</taxon>
        <taxon>Bacillota</taxon>
        <taxon>Bacilli</taxon>
        <taxon>Bacillales</taxon>
        <taxon>Paenibacillaceae</taxon>
        <taxon>Paenibacillus</taxon>
    </lineage>
</organism>
<dbReference type="PANTHER" id="PTHR48079:SF6">
    <property type="entry name" value="NAD(P)-BINDING DOMAIN-CONTAINING PROTEIN-RELATED"/>
    <property type="match status" value="1"/>
</dbReference>
<dbReference type="SUPFAM" id="SSF51735">
    <property type="entry name" value="NAD(P)-binding Rossmann-fold domains"/>
    <property type="match status" value="1"/>
</dbReference>
<dbReference type="EMBL" id="LIUT01000001">
    <property type="protein sequence ID" value="KOR87874.1"/>
    <property type="molecule type" value="Genomic_DNA"/>
</dbReference>
<dbReference type="GO" id="GO:0005737">
    <property type="term" value="C:cytoplasm"/>
    <property type="evidence" value="ECO:0007669"/>
    <property type="project" value="TreeGrafter"/>
</dbReference>
<name>A0A0M1P1C1_9BACL</name>
<dbReference type="InterPro" id="IPR001509">
    <property type="entry name" value="Epimerase_deHydtase"/>
</dbReference>
<evidence type="ECO:0000313" key="3">
    <source>
        <dbReference type="Proteomes" id="UP000036932"/>
    </source>
</evidence>
<accession>A0A0M1P1C1</accession>
<comment type="caution">
    <text evidence="2">The sequence shown here is derived from an EMBL/GenBank/DDBJ whole genome shotgun (WGS) entry which is preliminary data.</text>
</comment>
<dbReference type="InterPro" id="IPR051783">
    <property type="entry name" value="NAD(P)-dependent_oxidoreduct"/>
</dbReference>
<gene>
    <name evidence="2" type="ORF">AM231_01130</name>
</gene>
<sequence>MRNVFVLGGTGFLGYFTIKEMLKRGYKVSTVSLPPLPTEDLLPREVECRLGNINDMSDEEILDMLKGMDSFVYAAGADERMVPEAPAMKFFYEANVLPTQRLARLAKQAGVKKFVLYGSYFAHFAEKWTDLPLIDNAYPRTRLLQEEVACMEGEDSMDVMTLRLPFIFGIMPGRMPLWTMFVDRVKGKDTVPVLAGGTAAVTAQQVAEATIGAIEHGQHRGKYAISGINMKHSEFHQMVLDALGQKDSKVVVLPLEQMQPAMEQLDAATAAAGKEHGIHMSVTALIQDRDAYLDPADTMPILQYQEDDVYAAIVETLRKCVEE</sequence>
<dbReference type="Pfam" id="PF01370">
    <property type="entry name" value="Epimerase"/>
    <property type="match status" value="1"/>
</dbReference>
<dbReference type="GO" id="GO:0004029">
    <property type="term" value="F:aldehyde dehydrogenase (NAD+) activity"/>
    <property type="evidence" value="ECO:0007669"/>
    <property type="project" value="TreeGrafter"/>
</dbReference>
<keyword evidence="3" id="KW-1185">Reference proteome</keyword>
<evidence type="ECO:0000259" key="1">
    <source>
        <dbReference type="Pfam" id="PF01370"/>
    </source>
</evidence>
<feature type="domain" description="NAD-dependent epimerase/dehydratase" evidence="1">
    <location>
        <begin position="4"/>
        <end position="225"/>
    </location>
</feature>
<dbReference type="RefSeq" id="WP_054400936.1">
    <property type="nucleotide sequence ID" value="NZ_LIUT01000001.1"/>
</dbReference>
<proteinExistence type="predicted"/>
<dbReference type="AlphaFoldDB" id="A0A0M1P1C1"/>
<dbReference type="PATRIC" id="fig|1705565.3.peg.2069"/>
<protein>
    <submittedName>
        <fullName evidence="2">Epimerase</fullName>
    </submittedName>
</protein>
<dbReference type="Gene3D" id="3.40.50.720">
    <property type="entry name" value="NAD(P)-binding Rossmann-like Domain"/>
    <property type="match status" value="1"/>
</dbReference>
<dbReference type="OrthoDB" id="9778052at2"/>
<dbReference type="PANTHER" id="PTHR48079">
    <property type="entry name" value="PROTEIN YEEZ"/>
    <property type="match status" value="1"/>
</dbReference>
<dbReference type="InterPro" id="IPR036291">
    <property type="entry name" value="NAD(P)-bd_dom_sf"/>
</dbReference>
<evidence type="ECO:0000313" key="2">
    <source>
        <dbReference type="EMBL" id="KOR87874.1"/>
    </source>
</evidence>